<dbReference type="InParanoid" id="E3KUY6"/>
<evidence type="ECO:0000259" key="9">
    <source>
        <dbReference type="Pfam" id="PF06628"/>
    </source>
</evidence>
<proteinExistence type="predicted"/>
<name>E3KUY6_PUCGT</name>
<dbReference type="EMBL" id="DS178311">
    <property type="protein sequence ID" value="EFP88086.2"/>
    <property type="molecule type" value="Genomic_DNA"/>
</dbReference>
<feature type="chain" id="PRO_5003173740" evidence="7">
    <location>
        <begin position="24"/>
        <end position="447"/>
    </location>
</feature>
<accession>E3KUY6</accession>
<evidence type="ECO:0000256" key="7">
    <source>
        <dbReference type="SAM" id="SignalP"/>
    </source>
</evidence>
<evidence type="ECO:0000256" key="2">
    <source>
        <dbReference type="ARBA" id="ARBA00022617"/>
    </source>
</evidence>
<dbReference type="PROSITE" id="PS51402">
    <property type="entry name" value="CATALASE_3"/>
    <property type="match status" value="1"/>
</dbReference>
<evidence type="ECO:0000259" key="8">
    <source>
        <dbReference type="Pfam" id="PF00199"/>
    </source>
</evidence>
<dbReference type="GeneID" id="10535227"/>
<dbReference type="Pfam" id="PF06628">
    <property type="entry name" value="Catalase-rel"/>
    <property type="match status" value="1"/>
</dbReference>
<feature type="signal peptide" evidence="7">
    <location>
        <begin position="1"/>
        <end position="23"/>
    </location>
</feature>
<dbReference type="InterPro" id="IPR020835">
    <property type="entry name" value="Catalase_sf"/>
</dbReference>
<dbReference type="Proteomes" id="UP000008783">
    <property type="component" value="Unassembled WGS sequence"/>
</dbReference>
<protein>
    <submittedName>
        <fullName evidence="10">Uncharacterized protein</fullName>
    </submittedName>
</protein>
<dbReference type="AlphaFoldDB" id="E3KUY6"/>
<dbReference type="GO" id="GO:0046872">
    <property type="term" value="F:metal ion binding"/>
    <property type="evidence" value="ECO:0007669"/>
    <property type="project" value="UniProtKB-KW"/>
</dbReference>
<evidence type="ECO:0000256" key="5">
    <source>
        <dbReference type="ARBA" id="ARBA00023004"/>
    </source>
</evidence>
<dbReference type="InterPro" id="IPR002226">
    <property type="entry name" value="Catalase_haem_BS"/>
</dbReference>
<dbReference type="Pfam" id="PF00199">
    <property type="entry name" value="Catalase"/>
    <property type="match status" value="1"/>
</dbReference>
<dbReference type="GO" id="GO:0004096">
    <property type="term" value="F:catalase activity"/>
    <property type="evidence" value="ECO:0007669"/>
    <property type="project" value="UniProtKB-EC"/>
</dbReference>
<dbReference type="PROSITE" id="PS00437">
    <property type="entry name" value="CATALASE_1"/>
    <property type="match status" value="1"/>
</dbReference>
<organism evidence="10 11">
    <name type="scientific">Puccinia graminis f. sp. tritici (strain CRL 75-36-700-3 / race SCCL)</name>
    <name type="common">Black stem rust fungus</name>
    <dbReference type="NCBI Taxonomy" id="418459"/>
    <lineage>
        <taxon>Eukaryota</taxon>
        <taxon>Fungi</taxon>
        <taxon>Dikarya</taxon>
        <taxon>Basidiomycota</taxon>
        <taxon>Pucciniomycotina</taxon>
        <taxon>Pucciniomycetes</taxon>
        <taxon>Pucciniales</taxon>
        <taxon>Pucciniaceae</taxon>
        <taxon>Puccinia</taxon>
    </lineage>
</organism>
<keyword evidence="2" id="KW-0349">Heme</keyword>
<dbReference type="GO" id="GO:0020037">
    <property type="term" value="F:heme binding"/>
    <property type="evidence" value="ECO:0007669"/>
    <property type="project" value="InterPro"/>
</dbReference>
<dbReference type="Gene3D" id="2.40.180.10">
    <property type="entry name" value="Catalase core domain"/>
    <property type="match status" value="1"/>
</dbReference>
<dbReference type="PANTHER" id="PTHR11465">
    <property type="entry name" value="CATALASE"/>
    <property type="match status" value="1"/>
</dbReference>
<keyword evidence="4" id="KW-0560">Oxidoreductase</keyword>
<keyword evidence="6" id="KW-0376">Hydrogen peroxide</keyword>
<dbReference type="RefSeq" id="XP_003332505.2">
    <property type="nucleotide sequence ID" value="XM_003332457.2"/>
</dbReference>
<evidence type="ECO:0000256" key="3">
    <source>
        <dbReference type="ARBA" id="ARBA00022723"/>
    </source>
</evidence>
<keyword evidence="5" id="KW-0408">Iron</keyword>
<dbReference type="eggNOG" id="KOG1849">
    <property type="taxonomic scope" value="Eukaryota"/>
</dbReference>
<dbReference type="InterPro" id="IPR011614">
    <property type="entry name" value="Catalase_core"/>
</dbReference>
<dbReference type="InterPro" id="IPR010582">
    <property type="entry name" value="Catalase_immune_responsive"/>
</dbReference>
<keyword evidence="11" id="KW-1185">Reference proteome</keyword>
<gene>
    <name evidence="10" type="ORF">PGTG_12533</name>
</gene>
<keyword evidence="3" id="KW-0479">Metal-binding</keyword>
<dbReference type="Gene3D" id="1.20.1370.60">
    <property type="match status" value="1"/>
</dbReference>
<dbReference type="OrthoDB" id="6880011at2759"/>
<feature type="domain" description="Catalase immune-responsive" evidence="9">
    <location>
        <begin position="368"/>
        <end position="427"/>
    </location>
</feature>
<dbReference type="Pfam" id="PF03568">
    <property type="entry name" value="Separin_C"/>
    <property type="match status" value="1"/>
</dbReference>
<sequence length="447" mass="50055">MSMIIIVVDLVPLLLETLQNLLALLPRSNRPSADPVLQSRLFSYADAHIYRLGINYTQLPVNKSVSPVANSQQSRDGRWVSVADTRHPLADTRQRLRMAPFPQNPGGYPGIPKDTRGRKLGLDDVLQKFRVDPLLGVLWEATMEEALTKRTIGCANIPNLHEAIHVLITLKFINSILQQEQKNVAGEVAARLVVGTGDDTSWPSEVEVKESLLAGDEMQIASISGANLSRWQDVASHHRNDIRLPATYCPLQDLPTGLHVVLIHLAFEEDSLFIIQLNKMCNPLGVKLLLDWFNWREGEDELFTLKVALDELQAIVSKSNAATQRARHVTGRQDKISWWQERKDLDTRMRNLVERIESDWLGACKTLDFKPACALWSKVFDDGAKERFVKNVSGHLGNVSLDCIKTDQVAIFLAVNKDLGNRVAKAISLKDTPEPYKPEPAAQATNY</sequence>
<dbReference type="HOGENOM" id="CLU_612713_0_0_1"/>
<dbReference type="GO" id="GO:0042744">
    <property type="term" value="P:hydrogen peroxide catabolic process"/>
    <property type="evidence" value="ECO:0007669"/>
    <property type="project" value="UniProtKB-KW"/>
</dbReference>
<keyword evidence="1" id="KW-0575">Peroxidase</keyword>
<dbReference type="VEuPathDB" id="FungiDB:PGTG_12533"/>
<dbReference type="PANTHER" id="PTHR11465:SF62">
    <property type="entry name" value="CATALASE T"/>
    <property type="match status" value="1"/>
</dbReference>
<reference key="1">
    <citation type="submission" date="2007-01" db="EMBL/GenBank/DDBJ databases">
        <title>The Genome Sequence of Puccinia graminis f. sp. tritici Strain CRL 75-36-700-3.</title>
        <authorList>
            <consortium name="The Broad Institute Genome Sequencing Platform"/>
            <person name="Birren B."/>
            <person name="Lander E."/>
            <person name="Galagan J."/>
            <person name="Nusbaum C."/>
            <person name="Devon K."/>
            <person name="Cuomo C."/>
            <person name="Jaffe D."/>
            <person name="Butler J."/>
            <person name="Alvarez P."/>
            <person name="Gnerre S."/>
            <person name="Grabherr M."/>
            <person name="Mauceli E."/>
            <person name="Brockman W."/>
            <person name="Young S."/>
            <person name="LaButti K."/>
            <person name="Sykes S."/>
            <person name="DeCaprio D."/>
            <person name="Crawford M."/>
            <person name="Koehrsen M."/>
            <person name="Engels R."/>
            <person name="Montgomery P."/>
            <person name="Pearson M."/>
            <person name="Howarth C."/>
            <person name="Larson L."/>
            <person name="White J."/>
            <person name="Zeng Q."/>
            <person name="Kodira C."/>
            <person name="Yandava C."/>
            <person name="Alvarado L."/>
            <person name="O'Leary S."/>
            <person name="Szabo L."/>
            <person name="Dean R."/>
            <person name="Schein J."/>
        </authorList>
    </citation>
    <scope>NUCLEOTIDE SEQUENCE</scope>
    <source>
        <strain>CRL 75-36-700-3</strain>
    </source>
</reference>
<dbReference type="InterPro" id="IPR018028">
    <property type="entry name" value="Catalase"/>
</dbReference>
<dbReference type="SUPFAM" id="SSF56634">
    <property type="entry name" value="Heme-dependent catalase-like"/>
    <property type="match status" value="2"/>
</dbReference>
<evidence type="ECO:0000256" key="4">
    <source>
        <dbReference type="ARBA" id="ARBA00023002"/>
    </source>
</evidence>
<dbReference type="STRING" id="418459.E3KUY6"/>
<evidence type="ECO:0000313" key="11">
    <source>
        <dbReference type="Proteomes" id="UP000008783"/>
    </source>
</evidence>
<dbReference type="GO" id="GO:0006979">
    <property type="term" value="P:response to oxidative stress"/>
    <property type="evidence" value="ECO:0007669"/>
    <property type="project" value="InterPro"/>
</dbReference>
<keyword evidence="7" id="KW-0732">Signal</keyword>
<evidence type="ECO:0000256" key="1">
    <source>
        <dbReference type="ARBA" id="ARBA00022559"/>
    </source>
</evidence>
<feature type="domain" description="Catalase core" evidence="8">
    <location>
        <begin position="30"/>
        <end position="80"/>
    </location>
</feature>
<evidence type="ECO:0000256" key="6">
    <source>
        <dbReference type="ARBA" id="ARBA00023324"/>
    </source>
</evidence>
<evidence type="ECO:0000313" key="10">
    <source>
        <dbReference type="EMBL" id="EFP88086.2"/>
    </source>
</evidence>
<dbReference type="KEGG" id="pgr:PGTG_12533"/>
<reference evidence="11" key="2">
    <citation type="journal article" date="2011" name="Proc. Natl. Acad. Sci. U.S.A.">
        <title>Obligate biotrophy features unraveled by the genomic analysis of rust fungi.</title>
        <authorList>
            <person name="Duplessis S."/>
            <person name="Cuomo C.A."/>
            <person name="Lin Y.-C."/>
            <person name="Aerts A."/>
            <person name="Tisserant E."/>
            <person name="Veneault-Fourrey C."/>
            <person name="Joly D.L."/>
            <person name="Hacquard S."/>
            <person name="Amselem J."/>
            <person name="Cantarel B.L."/>
            <person name="Chiu R."/>
            <person name="Coutinho P.M."/>
            <person name="Feau N."/>
            <person name="Field M."/>
            <person name="Frey P."/>
            <person name="Gelhaye E."/>
            <person name="Goldberg J."/>
            <person name="Grabherr M.G."/>
            <person name="Kodira C.D."/>
            <person name="Kohler A."/>
            <person name="Kuees U."/>
            <person name="Lindquist E.A."/>
            <person name="Lucas S.M."/>
            <person name="Mago R."/>
            <person name="Mauceli E."/>
            <person name="Morin E."/>
            <person name="Murat C."/>
            <person name="Pangilinan J.L."/>
            <person name="Park R."/>
            <person name="Pearson M."/>
            <person name="Quesneville H."/>
            <person name="Rouhier N."/>
            <person name="Sakthikumar S."/>
            <person name="Salamov A.A."/>
            <person name="Schmutz J."/>
            <person name="Selles B."/>
            <person name="Shapiro H."/>
            <person name="Tanguay P."/>
            <person name="Tuskan G.A."/>
            <person name="Henrissat B."/>
            <person name="Van de Peer Y."/>
            <person name="Rouze P."/>
            <person name="Ellis J.G."/>
            <person name="Dodds P.N."/>
            <person name="Schein J.E."/>
            <person name="Zhong S."/>
            <person name="Hamelin R.C."/>
            <person name="Grigoriev I.V."/>
            <person name="Szabo L.J."/>
            <person name="Martin F."/>
        </authorList>
    </citation>
    <scope>NUCLEOTIDE SEQUENCE [LARGE SCALE GENOMIC DNA]</scope>
    <source>
        <strain evidence="11">CRL 75-36-700-3 / race SCCL</strain>
    </source>
</reference>